<dbReference type="CDD" id="cd05379">
    <property type="entry name" value="CAP_bacterial"/>
    <property type="match status" value="1"/>
</dbReference>
<sequence>MKWWNVGVGAMILWLGLLATQTVAAAEQQISVYINEHPLELEHEAVMKDGVTFVPLRDVMRELDAELSWEAETDTVFIKKNGQTIEVPVGKSYAVVNGKKQFLHAPSFLTDQTAYVPVRFASDILGAKVKWEKEKQAVFLSTAERLTFVAEQTIAPEPRVASLWLGDSLESVQEQLGEPLSTVASAYSFDWNIYQLADSSYLHVGLEEGSVVAFYTNTSRHVTGLPFIDGMRREQMLADFGEERLGELEKKGSVFRYEGKKEWDLFQTDDAFYTLFYDQLKGGAVTAVQIIAKDVELAHDSYFGEPTEERRADYEKHLFYLLQGVRQREGVPPLMWDDEAAQLARKHSEDMQENQFFSHTNLDGLSPFDRFDREGIAFYQAGENLAVGQFHPIFAHEALMNSAGHRRNMLAPGFERVGTGVAFLGEKPYYTINFYTPL</sequence>
<comment type="caution">
    <text evidence="5">The sequence shown here is derived from an EMBL/GenBank/DDBJ whole genome shotgun (WGS) entry which is preliminary data.</text>
</comment>
<dbReference type="Pfam" id="PF07833">
    <property type="entry name" value="Cu_amine_oxidN1"/>
    <property type="match status" value="1"/>
</dbReference>
<dbReference type="PANTHER" id="PTHR31157">
    <property type="entry name" value="SCP DOMAIN-CONTAINING PROTEIN"/>
    <property type="match status" value="1"/>
</dbReference>
<dbReference type="Pfam" id="PF00188">
    <property type="entry name" value="CAP"/>
    <property type="match status" value="1"/>
</dbReference>
<dbReference type="InterPro" id="IPR029410">
    <property type="entry name" value="CAP_assoc"/>
</dbReference>
<dbReference type="EMBL" id="JAMBOL010000038">
    <property type="protein sequence ID" value="MCM3716430.1"/>
    <property type="molecule type" value="Genomic_DNA"/>
</dbReference>
<evidence type="ECO:0000313" key="6">
    <source>
        <dbReference type="Proteomes" id="UP001139179"/>
    </source>
</evidence>
<dbReference type="Gene3D" id="3.40.33.10">
    <property type="entry name" value="CAP"/>
    <property type="match status" value="1"/>
</dbReference>
<feature type="domain" description="CAP-associated" evidence="4">
    <location>
        <begin position="165"/>
        <end position="302"/>
    </location>
</feature>
<dbReference type="Proteomes" id="UP001139179">
    <property type="component" value="Unassembled WGS sequence"/>
</dbReference>
<dbReference type="InterPro" id="IPR014044">
    <property type="entry name" value="CAP_dom"/>
</dbReference>
<feature type="signal peptide" evidence="1">
    <location>
        <begin position="1"/>
        <end position="25"/>
    </location>
</feature>
<feature type="domain" description="SCP" evidence="2">
    <location>
        <begin position="323"/>
        <end position="433"/>
    </location>
</feature>
<dbReference type="SUPFAM" id="SSF55797">
    <property type="entry name" value="PR-1-like"/>
    <property type="match status" value="1"/>
</dbReference>
<evidence type="ECO:0000259" key="4">
    <source>
        <dbReference type="Pfam" id="PF14504"/>
    </source>
</evidence>
<dbReference type="InterPro" id="IPR035940">
    <property type="entry name" value="CAP_sf"/>
</dbReference>
<feature type="domain" description="Copper amine oxidase-like N-terminal" evidence="3">
    <location>
        <begin position="34"/>
        <end position="139"/>
    </location>
</feature>
<dbReference type="Pfam" id="PF14504">
    <property type="entry name" value="CAP_assoc_N"/>
    <property type="match status" value="1"/>
</dbReference>
<proteinExistence type="predicted"/>
<accession>A0A9X2DUQ3</accession>
<gene>
    <name evidence="5" type="ORF">M3202_20500</name>
</gene>
<dbReference type="InterPro" id="IPR036582">
    <property type="entry name" value="Mao_N_sf"/>
</dbReference>
<organism evidence="5 6">
    <name type="scientific">Halalkalibacter oceani</name>
    <dbReference type="NCBI Taxonomy" id="1653776"/>
    <lineage>
        <taxon>Bacteria</taxon>
        <taxon>Bacillati</taxon>
        <taxon>Bacillota</taxon>
        <taxon>Bacilli</taxon>
        <taxon>Bacillales</taxon>
        <taxon>Bacillaceae</taxon>
        <taxon>Halalkalibacter</taxon>
    </lineage>
</organism>
<protein>
    <submittedName>
        <fullName evidence="5">CAP-associated domain-containing protein</fullName>
    </submittedName>
</protein>
<dbReference type="SUPFAM" id="SSF55383">
    <property type="entry name" value="Copper amine oxidase, domain N"/>
    <property type="match status" value="1"/>
</dbReference>
<reference evidence="5" key="1">
    <citation type="submission" date="2022-05" db="EMBL/GenBank/DDBJ databases">
        <title>Comparative Genomics of Spacecraft Associated Microbes.</title>
        <authorList>
            <person name="Tran M.T."/>
            <person name="Wright A."/>
            <person name="Seuylemezian A."/>
            <person name="Eisen J."/>
            <person name="Coil D."/>
        </authorList>
    </citation>
    <scope>NUCLEOTIDE SEQUENCE</scope>
    <source>
        <strain evidence="5">214.1.1</strain>
    </source>
</reference>
<keyword evidence="6" id="KW-1185">Reference proteome</keyword>
<dbReference type="PANTHER" id="PTHR31157:SF1">
    <property type="entry name" value="SCP DOMAIN-CONTAINING PROTEIN"/>
    <property type="match status" value="1"/>
</dbReference>
<keyword evidence="1" id="KW-0732">Signal</keyword>
<feature type="chain" id="PRO_5040928497" evidence="1">
    <location>
        <begin position="26"/>
        <end position="438"/>
    </location>
</feature>
<dbReference type="AlphaFoldDB" id="A0A9X2DUQ3"/>
<evidence type="ECO:0000313" key="5">
    <source>
        <dbReference type="EMBL" id="MCM3716430.1"/>
    </source>
</evidence>
<dbReference type="InterPro" id="IPR012854">
    <property type="entry name" value="Cu_amine_oxidase-like_N"/>
</dbReference>
<dbReference type="Gene3D" id="3.30.457.10">
    <property type="entry name" value="Copper amine oxidase-like, N-terminal domain"/>
    <property type="match status" value="1"/>
</dbReference>
<evidence type="ECO:0000256" key="1">
    <source>
        <dbReference type="SAM" id="SignalP"/>
    </source>
</evidence>
<dbReference type="RefSeq" id="WP_251225087.1">
    <property type="nucleotide sequence ID" value="NZ_JAMBOL010000038.1"/>
</dbReference>
<name>A0A9X2DUQ3_9BACI</name>
<evidence type="ECO:0000259" key="2">
    <source>
        <dbReference type="Pfam" id="PF00188"/>
    </source>
</evidence>
<evidence type="ECO:0000259" key="3">
    <source>
        <dbReference type="Pfam" id="PF07833"/>
    </source>
</evidence>